<dbReference type="EMBL" id="LR797078">
    <property type="protein sequence ID" value="CAB4185482.1"/>
    <property type="molecule type" value="Genomic_DNA"/>
</dbReference>
<feature type="region of interest" description="Disordered" evidence="1">
    <location>
        <begin position="1"/>
        <end position="35"/>
    </location>
</feature>
<name>A0A6J5QNX9_9CAUD</name>
<proteinExistence type="predicted"/>
<protein>
    <recommendedName>
        <fullName evidence="3">HTH merR-type domain-containing protein</fullName>
    </recommendedName>
</protein>
<evidence type="ECO:0000256" key="1">
    <source>
        <dbReference type="SAM" id="MobiDB-lite"/>
    </source>
</evidence>
<dbReference type="InterPro" id="IPR009061">
    <property type="entry name" value="DNA-bd_dom_put_sf"/>
</dbReference>
<dbReference type="SUPFAM" id="SSF46955">
    <property type="entry name" value="Putative DNA-binding domain"/>
    <property type="match status" value="1"/>
</dbReference>
<gene>
    <name evidence="2" type="ORF">UFOVP1130_61</name>
</gene>
<sequence length="145" mass="16623">MSDKALEMFGELPDFPGNRAPKNRPDSKKPTFSQITDRLYGAKSKSYRINGEQLEMFTIGQLGKAINRKPVTIRMWESRGWIPKATYRTPKPRAAQIPDKNMKGRRLYSRTQVEFLLQAITDFALDTAKADWVGFAKHTANNYPK</sequence>
<dbReference type="Gene3D" id="1.10.1660.10">
    <property type="match status" value="1"/>
</dbReference>
<evidence type="ECO:0000313" key="2">
    <source>
        <dbReference type="EMBL" id="CAB4185482.1"/>
    </source>
</evidence>
<organism evidence="2">
    <name type="scientific">uncultured Caudovirales phage</name>
    <dbReference type="NCBI Taxonomy" id="2100421"/>
    <lineage>
        <taxon>Viruses</taxon>
        <taxon>Duplodnaviria</taxon>
        <taxon>Heunggongvirae</taxon>
        <taxon>Uroviricota</taxon>
        <taxon>Caudoviricetes</taxon>
        <taxon>Peduoviridae</taxon>
        <taxon>Maltschvirus</taxon>
        <taxon>Maltschvirus maltsch</taxon>
    </lineage>
</organism>
<accession>A0A6J5QNX9</accession>
<reference evidence="2" key="1">
    <citation type="submission" date="2020-05" db="EMBL/GenBank/DDBJ databases">
        <authorList>
            <person name="Chiriac C."/>
            <person name="Salcher M."/>
            <person name="Ghai R."/>
            <person name="Kavagutti S V."/>
        </authorList>
    </citation>
    <scope>NUCLEOTIDE SEQUENCE</scope>
</reference>
<evidence type="ECO:0008006" key="3">
    <source>
        <dbReference type="Google" id="ProtNLM"/>
    </source>
</evidence>